<organism evidence="1 2">
    <name type="scientific">Aspergillus keveii</name>
    <dbReference type="NCBI Taxonomy" id="714993"/>
    <lineage>
        <taxon>Eukaryota</taxon>
        <taxon>Fungi</taxon>
        <taxon>Dikarya</taxon>
        <taxon>Ascomycota</taxon>
        <taxon>Pezizomycotina</taxon>
        <taxon>Eurotiomycetes</taxon>
        <taxon>Eurotiomycetidae</taxon>
        <taxon>Eurotiales</taxon>
        <taxon>Aspergillaceae</taxon>
        <taxon>Aspergillus</taxon>
        <taxon>Aspergillus subgen. Nidulantes</taxon>
    </lineage>
</organism>
<comment type="caution">
    <text evidence="1">The sequence shown here is derived from an EMBL/GenBank/DDBJ whole genome shotgun (WGS) entry which is preliminary data.</text>
</comment>
<sequence>MHNILLFPSPPTWQVLHIRTLPTIHEGDEKNNPHNPVFVHTFPPKAIYDSTGSSTTLIDTTPLPFSSTFTKTEIADFLTFATWAFGSGGLPCLRALVLGRVSRAYWSMSSGSGSGSAGESGFICLVRDRKSGCWFRVWDCNSRQGLDGALMEEDLDFLSVL</sequence>
<reference evidence="1 2" key="1">
    <citation type="submission" date="2024-07" db="EMBL/GenBank/DDBJ databases">
        <title>Section-level genome sequencing and comparative genomics of Aspergillus sections Usti and Cavernicolus.</title>
        <authorList>
            <consortium name="Lawrence Berkeley National Laboratory"/>
            <person name="Nybo J.L."/>
            <person name="Vesth T.C."/>
            <person name="Theobald S."/>
            <person name="Frisvad J.C."/>
            <person name="Larsen T.O."/>
            <person name="Kjaerboelling I."/>
            <person name="Rothschild-Mancinelli K."/>
            <person name="Lyhne E.K."/>
            <person name="Kogle M.E."/>
            <person name="Barry K."/>
            <person name="Clum A."/>
            <person name="Na H."/>
            <person name="Ledsgaard L."/>
            <person name="Lin J."/>
            <person name="Lipzen A."/>
            <person name="Kuo A."/>
            <person name="Riley R."/>
            <person name="Mondo S."/>
            <person name="Labutti K."/>
            <person name="Haridas S."/>
            <person name="Pangalinan J."/>
            <person name="Salamov A.A."/>
            <person name="Simmons B.A."/>
            <person name="Magnuson J.K."/>
            <person name="Chen J."/>
            <person name="Drula E."/>
            <person name="Henrissat B."/>
            <person name="Wiebenga A."/>
            <person name="Lubbers R.J."/>
            <person name="Gomes A.C."/>
            <person name="Makela M.R."/>
            <person name="Stajich J."/>
            <person name="Grigoriev I.V."/>
            <person name="Mortensen U.H."/>
            <person name="De Vries R.P."/>
            <person name="Baker S.E."/>
            <person name="Andersen M.R."/>
        </authorList>
    </citation>
    <scope>NUCLEOTIDE SEQUENCE [LARGE SCALE GENOMIC DNA]</scope>
    <source>
        <strain evidence="1 2">CBS 209.92</strain>
    </source>
</reference>
<dbReference type="Proteomes" id="UP001610563">
    <property type="component" value="Unassembled WGS sequence"/>
</dbReference>
<accession>A0ABR4G967</accession>
<dbReference type="EMBL" id="JBFTWV010000034">
    <property type="protein sequence ID" value="KAL2795573.1"/>
    <property type="molecule type" value="Genomic_DNA"/>
</dbReference>
<keyword evidence="2" id="KW-1185">Reference proteome</keyword>
<evidence type="ECO:0000313" key="2">
    <source>
        <dbReference type="Proteomes" id="UP001610563"/>
    </source>
</evidence>
<protein>
    <submittedName>
        <fullName evidence="1">Uncharacterized protein</fullName>
    </submittedName>
</protein>
<proteinExistence type="predicted"/>
<evidence type="ECO:0000313" key="1">
    <source>
        <dbReference type="EMBL" id="KAL2795573.1"/>
    </source>
</evidence>
<gene>
    <name evidence="1" type="ORF">BJX66DRAFT_301904</name>
</gene>
<name>A0ABR4G967_9EURO</name>